<evidence type="ECO:0000256" key="3">
    <source>
        <dbReference type="ARBA" id="ARBA00022763"/>
    </source>
</evidence>
<keyword evidence="5 6" id="KW-0234">DNA repair</keyword>
<evidence type="ECO:0000313" key="7">
    <source>
        <dbReference type="EMBL" id="MYM70363.1"/>
    </source>
</evidence>
<evidence type="ECO:0000256" key="2">
    <source>
        <dbReference type="ARBA" id="ARBA00022759"/>
    </source>
</evidence>
<comment type="caution">
    <text evidence="7">The sequence shown here is derived from an EMBL/GenBank/DDBJ whole genome shotgun (WGS) entry which is preliminary data.</text>
</comment>
<accession>A0A7X4GVB1</accession>
<dbReference type="PIRSF" id="PIRSF018267">
    <property type="entry name" value="VSR_endonuc"/>
    <property type="match status" value="1"/>
</dbReference>
<organism evidence="7 8">
    <name type="scientific">Duganella rivi</name>
    <dbReference type="NCBI Taxonomy" id="2666083"/>
    <lineage>
        <taxon>Bacteria</taxon>
        <taxon>Pseudomonadati</taxon>
        <taxon>Pseudomonadota</taxon>
        <taxon>Betaproteobacteria</taxon>
        <taxon>Burkholderiales</taxon>
        <taxon>Oxalobacteraceae</taxon>
        <taxon>Telluria group</taxon>
        <taxon>Duganella</taxon>
    </lineage>
</organism>
<dbReference type="GO" id="GO:0004519">
    <property type="term" value="F:endonuclease activity"/>
    <property type="evidence" value="ECO:0007669"/>
    <property type="project" value="UniProtKB-KW"/>
</dbReference>
<dbReference type="InterPro" id="IPR004603">
    <property type="entry name" value="DNA_mismatch_endonuc_vsr"/>
</dbReference>
<comment type="similarity">
    <text evidence="6">Belongs to the vsr family.</text>
</comment>
<dbReference type="EMBL" id="WWCK01000009">
    <property type="protein sequence ID" value="MYM70363.1"/>
    <property type="molecule type" value="Genomic_DNA"/>
</dbReference>
<evidence type="ECO:0000256" key="5">
    <source>
        <dbReference type="ARBA" id="ARBA00023204"/>
    </source>
</evidence>
<dbReference type="SUPFAM" id="SSF52980">
    <property type="entry name" value="Restriction endonuclease-like"/>
    <property type="match status" value="1"/>
</dbReference>
<dbReference type="Pfam" id="PF03852">
    <property type="entry name" value="Vsr"/>
    <property type="match status" value="1"/>
</dbReference>
<evidence type="ECO:0000256" key="6">
    <source>
        <dbReference type="PIRNR" id="PIRNR018267"/>
    </source>
</evidence>
<dbReference type="NCBIfam" id="TIGR00632">
    <property type="entry name" value="vsr"/>
    <property type="match status" value="1"/>
</dbReference>
<name>A0A7X4GVB1_9BURK</name>
<dbReference type="EC" id="3.1.-.-" evidence="6"/>
<evidence type="ECO:0000313" key="8">
    <source>
        <dbReference type="Proteomes" id="UP000450012"/>
    </source>
</evidence>
<keyword evidence="1 6" id="KW-0540">Nuclease</keyword>
<keyword evidence="4 6" id="KW-0378">Hydrolase</keyword>
<evidence type="ECO:0000256" key="1">
    <source>
        <dbReference type="ARBA" id="ARBA00022722"/>
    </source>
</evidence>
<dbReference type="InterPro" id="IPR011335">
    <property type="entry name" value="Restrct_endonuc-II-like"/>
</dbReference>
<dbReference type="CDD" id="cd00221">
    <property type="entry name" value="Vsr"/>
    <property type="match status" value="1"/>
</dbReference>
<evidence type="ECO:0000256" key="4">
    <source>
        <dbReference type="ARBA" id="ARBA00022801"/>
    </source>
</evidence>
<reference evidence="7 8" key="1">
    <citation type="submission" date="2019-12" db="EMBL/GenBank/DDBJ databases">
        <title>Novel species isolated from a subtropical stream in China.</title>
        <authorList>
            <person name="Lu H."/>
        </authorList>
    </citation>
    <scope>NUCLEOTIDE SEQUENCE [LARGE SCALE GENOMIC DNA]</scope>
    <source>
        <strain evidence="7 8">FT55W</strain>
    </source>
</reference>
<comment type="function">
    <text evidence="6">May nick specific sequences that contain T:G mispairs resulting from m5C-deamination.</text>
</comment>
<dbReference type="GO" id="GO:0006298">
    <property type="term" value="P:mismatch repair"/>
    <property type="evidence" value="ECO:0007669"/>
    <property type="project" value="UniProtKB-UniRule"/>
</dbReference>
<keyword evidence="3 6" id="KW-0227">DNA damage</keyword>
<keyword evidence="2 6" id="KW-0255">Endonuclease</keyword>
<dbReference type="AlphaFoldDB" id="A0A7X4GVB1"/>
<protein>
    <recommendedName>
        <fullName evidence="6">Very short patch repair endonuclease</fullName>
        <ecNumber evidence="6">3.1.-.-</ecNumber>
    </recommendedName>
</protein>
<dbReference type="GO" id="GO:0016787">
    <property type="term" value="F:hydrolase activity"/>
    <property type="evidence" value="ECO:0007669"/>
    <property type="project" value="UniProtKB-KW"/>
</dbReference>
<keyword evidence="8" id="KW-1185">Reference proteome</keyword>
<sequence>MDVLTPEQRRKTMAAVKSRDTKPELTVRRLLHAAGYRFRLHRKDLPGKPDIVLPKFRTVVFVHGCFWHQHVSCKAAARPTSKQDYWQAKLDRNIERDIANQNKLLELGWKVLVLWECEIKSPDAILKRVEEVCSLV</sequence>
<proteinExistence type="inferred from homology"/>
<dbReference type="Proteomes" id="UP000450012">
    <property type="component" value="Unassembled WGS sequence"/>
</dbReference>
<gene>
    <name evidence="7" type="primary">vsr</name>
    <name evidence="7" type="ORF">GTP45_26675</name>
</gene>
<dbReference type="Gene3D" id="3.40.960.10">
    <property type="entry name" value="VSR Endonuclease"/>
    <property type="match status" value="1"/>
</dbReference>